<dbReference type="Gene3D" id="1.10.10.10">
    <property type="entry name" value="Winged helix-like DNA-binding domain superfamily/Winged helix DNA-binding domain"/>
    <property type="match status" value="1"/>
</dbReference>
<evidence type="ECO:0000256" key="1">
    <source>
        <dbReference type="ARBA" id="ARBA00023015"/>
    </source>
</evidence>
<keyword evidence="3" id="KW-0804">Transcription</keyword>
<evidence type="ECO:0000256" key="2">
    <source>
        <dbReference type="ARBA" id="ARBA00023125"/>
    </source>
</evidence>
<dbReference type="InterPro" id="IPR036388">
    <property type="entry name" value="WH-like_DNA-bd_sf"/>
</dbReference>
<proteinExistence type="predicted"/>
<dbReference type="Proteomes" id="UP001628078">
    <property type="component" value="Unassembled WGS sequence"/>
</dbReference>
<dbReference type="InterPro" id="IPR036390">
    <property type="entry name" value="WH_DNA-bd_sf"/>
</dbReference>
<dbReference type="Pfam" id="PF01638">
    <property type="entry name" value="HxlR"/>
    <property type="match status" value="1"/>
</dbReference>
<dbReference type="InterPro" id="IPR002577">
    <property type="entry name" value="HTH_HxlR"/>
</dbReference>
<organism evidence="5 6">
    <name type="scientific">Furfurilactobacillus curtus</name>
    <dbReference type="NCBI Taxonomy" id="1746200"/>
    <lineage>
        <taxon>Bacteria</taxon>
        <taxon>Bacillati</taxon>
        <taxon>Bacillota</taxon>
        <taxon>Bacilli</taxon>
        <taxon>Lactobacillales</taxon>
        <taxon>Lactobacillaceae</taxon>
        <taxon>Furfurilactobacillus</taxon>
    </lineage>
</organism>
<feature type="domain" description="HTH hxlR-type" evidence="4">
    <location>
        <begin position="8"/>
        <end position="116"/>
    </location>
</feature>
<dbReference type="PANTHER" id="PTHR33204">
    <property type="entry name" value="TRANSCRIPTIONAL REGULATOR, MARR FAMILY"/>
    <property type="match status" value="1"/>
</dbReference>
<evidence type="ECO:0000313" key="5">
    <source>
        <dbReference type="EMBL" id="GKT05042.1"/>
    </source>
</evidence>
<keyword evidence="1" id="KW-0805">Transcription regulation</keyword>
<gene>
    <name evidence="5" type="ORF">JCM31185_03310</name>
</gene>
<dbReference type="RefSeq" id="WP_407882306.1">
    <property type="nucleotide sequence ID" value="NZ_BQXO01000001.1"/>
</dbReference>
<accession>A0ABQ5JKX3</accession>
<dbReference type="PROSITE" id="PS51118">
    <property type="entry name" value="HTH_HXLR"/>
    <property type="match status" value="1"/>
</dbReference>
<keyword evidence="6" id="KW-1185">Reference proteome</keyword>
<evidence type="ECO:0000259" key="4">
    <source>
        <dbReference type="PROSITE" id="PS51118"/>
    </source>
</evidence>
<keyword evidence="2" id="KW-0238">DNA-binding</keyword>
<dbReference type="EMBL" id="BQXO01000001">
    <property type="protein sequence ID" value="GKT05042.1"/>
    <property type="molecule type" value="Genomic_DNA"/>
</dbReference>
<reference evidence="5 6" key="1">
    <citation type="submission" date="2022-03" db="EMBL/GenBank/DDBJ databases">
        <title>Draft genome sequence of Furfurilactobacillus curtus JCM 31185.</title>
        <authorList>
            <person name="Suzuki S."/>
            <person name="Endo A."/>
            <person name="Kajikawa A."/>
        </authorList>
    </citation>
    <scope>NUCLEOTIDE SEQUENCE [LARGE SCALE GENOMIC DNA]</scope>
    <source>
        <strain evidence="5 6">JCM 31185</strain>
    </source>
</reference>
<evidence type="ECO:0000313" key="6">
    <source>
        <dbReference type="Proteomes" id="UP001628078"/>
    </source>
</evidence>
<name>A0ABQ5JKX3_9LACO</name>
<evidence type="ECO:0000256" key="3">
    <source>
        <dbReference type="ARBA" id="ARBA00023163"/>
    </source>
</evidence>
<dbReference type="SUPFAM" id="SSF46785">
    <property type="entry name" value="Winged helix' DNA-binding domain"/>
    <property type="match status" value="1"/>
</dbReference>
<protein>
    <submittedName>
        <fullName evidence="5">HxlR family transcriptional regulator</fullName>
    </submittedName>
</protein>
<sequence length="116" mass="13097">MSNEFKDCLLPAELSQTGFSYTLSEISGKYKIEILYLLSIQGTRRFNEIKRTMGAISFKSLTNALQGLTNDHLITRHQFPEIPPHVEYQLSSRGKSLLPVLDAICLWGESHQPSAE</sequence>
<dbReference type="PANTHER" id="PTHR33204:SF29">
    <property type="entry name" value="TRANSCRIPTIONAL REGULATOR"/>
    <property type="match status" value="1"/>
</dbReference>
<comment type="caution">
    <text evidence="5">The sequence shown here is derived from an EMBL/GenBank/DDBJ whole genome shotgun (WGS) entry which is preliminary data.</text>
</comment>